<gene>
    <name evidence="7" type="ORF">DENIS_0832</name>
</gene>
<dbReference type="Pfam" id="PF13519">
    <property type="entry name" value="VWA_2"/>
    <property type="match status" value="1"/>
</dbReference>
<comment type="caution">
    <text evidence="7">The sequence shown here is derived from an EMBL/GenBank/DDBJ whole genome shotgun (WGS) entry which is preliminary data.</text>
</comment>
<evidence type="ECO:0000256" key="3">
    <source>
        <dbReference type="ARBA" id="ARBA00022989"/>
    </source>
</evidence>
<dbReference type="PROSITE" id="PS50234">
    <property type="entry name" value="VWFA"/>
    <property type="match status" value="1"/>
</dbReference>
<keyword evidence="4 5" id="KW-0472">Membrane</keyword>
<accession>A0A401FSH0</accession>
<reference evidence="8" key="1">
    <citation type="submission" date="2017-11" db="EMBL/GenBank/DDBJ databases">
        <authorList>
            <person name="Watanabe M."/>
            <person name="Kojima H."/>
        </authorList>
    </citation>
    <scope>NUCLEOTIDE SEQUENCE [LARGE SCALE GENOMIC DNA]</scope>
    <source>
        <strain evidence="8">Tokyo 01</strain>
    </source>
</reference>
<evidence type="ECO:0000256" key="2">
    <source>
        <dbReference type="ARBA" id="ARBA00022692"/>
    </source>
</evidence>
<dbReference type="EMBL" id="BEXT01000001">
    <property type="protein sequence ID" value="GBC59890.1"/>
    <property type="molecule type" value="Genomic_DNA"/>
</dbReference>
<feature type="transmembrane region" description="Helical" evidence="5">
    <location>
        <begin position="6"/>
        <end position="23"/>
    </location>
</feature>
<evidence type="ECO:0000313" key="8">
    <source>
        <dbReference type="Proteomes" id="UP000288096"/>
    </source>
</evidence>
<feature type="domain" description="VWFA" evidence="6">
    <location>
        <begin position="82"/>
        <end position="293"/>
    </location>
</feature>
<dbReference type="InterPro" id="IPR002035">
    <property type="entry name" value="VWF_A"/>
</dbReference>
<dbReference type="Gene3D" id="3.40.50.410">
    <property type="entry name" value="von Willebrand factor, type A domain"/>
    <property type="match status" value="1"/>
</dbReference>
<keyword evidence="3 5" id="KW-1133">Transmembrane helix</keyword>
<dbReference type="PANTHER" id="PTHR22550:SF5">
    <property type="entry name" value="LEUCINE ZIPPER PROTEIN 4"/>
    <property type="match status" value="1"/>
</dbReference>
<dbReference type="InterPro" id="IPR036465">
    <property type="entry name" value="vWFA_dom_sf"/>
</dbReference>
<evidence type="ECO:0000313" key="7">
    <source>
        <dbReference type="EMBL" id="GBC59890.1"/>
    </source>
</evidence>
<dbReference type="SMART" id="SM00327">
    <property type="entry name" value="VWA"/>
    <property type="match status" value="1"/>
</dbReference>
<dbReference type="RefSeq" id="WP_124327362.1">
    <property type="nucleotide sequence ID" value="NZ_BEXT01000001.1"/>
</dbReference>
<protein>
    <recommendedName>
        <fullName evidence="6">VWFA domain-containing protein</fullName>
    </recommendedName>
</protein>
<reference evidence="8" key="2">
    <citation type="submission" date="2019-01" db="EMBL/GenBank/DDBJ databases">
        <title>Genome sequence of Desulfonema ishimotonii strain Tokyo 01.</title>
        <authorList>
            <person name="Fukui M."/>
        </authorList>
    </citation>
    <scope>NUCLEOTIDE SEQUENCE [LARGE SCALE GENOMIC DNA]</scope>
    <source>
        <strain evidence="8">Tokyo 01</strain>
    </source>
</reference>
<feature type="transmembrane region" description="Helical" evidence="5">
    <location>
        <begin position="44"/>
        <end position="64"/>
    </location>
</feature>
<dbReference type="AlphaFoldDB" id="A0A401FSH0"/>
<keyword evidence="8" id="KW-1185">Reference proteome</keyword>
<dbReference type="PANTHER" id="PTHR22550">
    <property type="entry name" value="SPORE GERMINATION PROTEIN"/>
    <property type="match status" value="1"/>
</dbReference>
<keyword evidence="2 5" id="KW-0812">Transmembrane</keyword>
<feature type="transmembrane region" description="Helical" evidence="5">
    <location>
        <begin position="310"/>
        <end position="331"/>
    </location>
</feature>
<evidence type="ECO:0000259" key="6">
    <source>
        <dbReference type="PROSITE" id="PS50234"/>
    </source>
</evidence>
<organism evidence="7 8">
    <name type="scientific">Desulfonema ishimotonii</name>
    <dbReference type="NCBI Taxonomy" id="45657"/>
    <lineage>
        <taxon>Bacteria</taxon>
        <taxon>Pseudomonadati</taxon>
        <taxon>Thermodesulfobacteriota</taxon>
        <taxon>Desulfobacteria</taxon>
        <taxon>Desulfobacterales</taxon>
        <taxon>Desulfococcaceae</taxon>
        <taxon>Desulfonema</taxon>
    </lineage>
</organism>
<dbReference type="SUPFAM" id="SSF53300">
    <property type="entry name" value="vWA-like"/>
    <property type="match status" value="1"/>
</dbReference>
<keyword evidence="1" id="KW-1003">Cell membrane</keyword>
<evidence type="ECO:0000256" key="4">
    <source>
        <dbReference type="ARBA" id="ARBA00023136"/>
    </source>
</evidence>
<evidence type="ECO:0000256" key="5">
    <source>
        <dbReference type="SAM" id="Phobius"/>
    </source>
</evidence>
<sequence length="333" mass="36366">MGFEQAGYLGFLATIPCFLFFAVRAFRRSDRWLRQFAGIHKARFPWAVSTGFFCMALASVSLSLSGPKMAYEKTIFARSGIALAVGIDVSKSMLAEDTAFPEAEKKGFRPLNRLNRARAFAMNLVSRLDGEQIGIFIFARKGIEMVPLTSDYGYCRYMIRHISASDISVPGSDLAAAIETGISMLGSAAPGRAGAVILISDGEDVNPDRFLFRAAAQQAAGQGITLFSVGTGSPGGSLIPIRFPDRGYYTDDEGRYLKTRSEAGNLRYISDLTGGQYVEVNEKGGAERLMAAILSGAENARDTRQTRREWFDLSPVFLLGAIFCFVAGWFAER</sequence>
<dbReference type="InterPro" id="IPR050768">
    <property type="entry name" value="UPF0353/GerABKA_families"/>
</dbReference>
<dbReference type="Proteomes" id="UP000288096">
    <property type="component" value="Unassembled WGS sequence"/>
</dbReference>
<name>A0A401FSH0_9BACT</name>
<proteinExistence type="predicted"/>
<evidence type="ECO:0000256" key="1">
    <source>
        <dbReference type="ARBA" id="ARBA00022475"/>
    </source>
</evidence>
<dbReference type="OrthoDB" id="6206554at2"/>